<feature type="domain" description="Sulfatase N-terminal" evidence="7">
    <location>
        <begin position="287"/>
        <end position="557"/>
    </location>
</feature>
<evidence type="ECO:0000256" key="1">
    <source>
        <dbReference type="ARBA" id="ARBA00004651"/>
    </source>
</evidence>
<dbReference type="Gene3D" id="3.30.1120.80">
    <property type="match status" value="1"/>
</dbReference>
<evidence type="ECO:0000259" key="7">
    <source>
        <dbReference type="Pfam" id="PF00884"/>
    </source>
</evidence>
<keyword evidence="5 6" id="KW-0472">Membrane</keyword>
<dbReference type="OrthoDB" id="5901192at2"/>
<dbReference type="GO" id="GO:0005886">
    <property type="term" value="C:plasma membrane"/>
    <property type="evidence" value="ECO:0007669"/>
    <property type="project" value="UniProtKB-SubCell"/>
</dbReference>
<sequence length="686" mass="75743">MKIPALLRSLVARRHGGVVLFVGLFMLLALVTRIALLAQSGWALDWNATLIASFAWGALFDLGAALLFAVPLALVLTLLPAGIFERRWARAGAHGVFIGAIGLLLFSAVAEWFFWDEFSTRFNFIAVDYLVYTTEVVANIRESYPMPAILGVILLASVGLHLLLARTGLIDCWLEAPRVTTRRRYVQGGAWMAAALVAGVALDSNQLPAFANTYNRELAKNGPWSLFAAFQHNEIDYDQFYAKLPVDEAFSHLRTELAQDGSLPLGLKDARDTLRYIKNEGPEKHLNVIQITVESLSASFVGAYNPDSNLTPNLDVLAKQSLVFDNLYATGTRTDRGMEALTLSMPPTPGRSLVKRPHNENLFTLGSVFRSRGYDTAFIYGGYGYFDNMNTFFGGNGYRIVDRAAVAKTDITFANAWGACDEDVFNWTLREADRSAAAGKPFHYFVMTTSNHRPYTYPDGRIDLPSKISRRSGAVKYTDYAIGKLIRDASSKPWFKNTVFVIVADHCASVAGKTELPVQNYHIPMLVYAPGGQVAPGHIGDLMSQVDCAPTILGLLNWSYATRFYGWDVRTAHGDRRALIGNYQKLGLYEEGTLDVLKPVRGYSAYRYDPVTFALTGRPKETEERDETIAYYQTASYLYKSGGYRAVSDADQTGYTAQILALNPDRSTAAVSAPKTTADTAAEIIR</sequence>
<accession>A0A556QJ65</accession>
<keyword evidence="8" id="KW-0808">Transferase</keyword>
<feature type="transmembrane region" description="Helical" evidence="6">
    <location>
        <begin position="18"/>
        <end position="38"/>
    </location>
</feature>
<evidence type="ECO:0000313" key="9">
    <source>
        <dbReference type="Proteomes" id="UP000315648"/>
    </source>
</evidence>
<dbReference type="SUPFAM" id="SSF53649">
    <property type="entry name" value="Alkaline phosphatase-like"/>
    <property type="match status" value="1"/>
</dbReference>
<dbReference type="CDD" id="cd16015">
    <property type="entry name" value="LTA_synthase"/>
    <property type="match status" value="1"/>
</dbReference>
<keyword evidence="9" id="KW-1185">Reference proteome</keyword>
<feature type="transmembrane region" description="Helical" evidence="6">
    <location>
        <begin position="50"/>
        <end position="79"/>
    </location>
</feature>
<comment type="caution">
    <text evidence="8">The sequence shown here is derived from an EMBL/GenBank/DDBJ whole genome shotgun (WGS) entry which is preliminary data.</text>
</comment>
<dbReference type="GO" id="GO:0016740">
    <property type="term" value="F:transferase activity"/>
    <property type="evidence" value="ECO:0007669"/>
    <property type="project" value="UniProtKB-KW"/>
</dbReference>
<feature type="transmembrane region" description="Helical" evidence="6">
    <location>
        <begin position="185"/>
        <end position="202"/>
    </location>
</feature>
<feature type="transmembrane region" description="Helical" evidence="6">
    <location>
        <begin position="144"/>
        <end position="164"/>
    </location>
</feature>
<protein>
    <submittedName>
        <fullName evidence="8">Sulfatase-like hydrolase/transferase</fullName>
    </submittedName>
</protein>
<organism evidence="8 9">
    <name type="scientific">Rariglobus hedericola</name>
    <dbReference type="NCBI Taxonomy" id="2597822"/>
    <lineage>
        <taxon>Bacteria</taxon>
        <taxon>Pseudomonadati</taxon>
        <taxon>Verrucomicrobiota</taxon>
        <taxon>Opitutia</taxon>
        <taxon>Opitutales</taxon>
        <taxon>Opitutaceae</taxon>
        <taxon>Rariglobus</taxon>
    </lineage>
</organism>
<dbReference type="AlphaFoldDB" id="A0A556QJ65"/>
<name>A0A556QJ65_9BACT</name>
<comment type="subcellular location">
    <subcellularLocation>
        <location evidence="1">Cell membrane</location>
        <topology evidence="1">Multi-pass membrane protein</topology>
    </subcellularLocation>
</comment>
<dbReference type="PANTHER" id="PTHR47371">
    <property type="entry name" value="LIPOTEICHOIC ACID SYNTHASE"/>
    <property type="match status" value="1"/>
</dbReference>
<evidence type="ECO:0000256" key="3">
    <source>
        <dbReference type="ARBA" id="ARBA00022692"/>
    </source>
</evidence>
<dbReference type="RefSeq" id="WP_144230450.1">
    <property type="nucleotide sequence ID" value="NZ_CBCRVV010000014.1"/>
</dbReference>
<dbReference type="Gene3D" id="3.40.720.10">
    <property type="entry name" value="Alkaline Phosphatase, subunit A"/>
    <property type="match status" value="1"/>
</dbReference>
<evidence type="ECO:0000256" key="5">
    <source>
        <dbReference type="ARBA" id="ARBA00023136"/>
    </source>
</evidence>
<evidence type="ECO:0000256" key="4">
    <source>
        <dbReference type="ARBA" id="ARBA00022989"/>
    </source>
</evidence>
<dbReference type="GO" id="GO:0016787">
    <property type="term" value="F:hydrolase activity"/>
    <property type="evidence" value="ECO:0007669"/>
    <property type="project" value="UniProtKB-KW"/>
</dbReference>
<proteinExistence type="predicted"/>
<reference evidence="8 9" key="1">
    <citation type="submission" date="2019-07" db="EMBL/GenBank/DDBJ databases">
        <title>Description of 53C-WASEF.</title>
        <authorList>
            <person name="Pitt A."/>
            <person name="Hahn M.W."/>
        </authorList>
    </citation>
    <scope>NUCLEOTIDE SEQUENCE [LARGE SCALE GENOMIC DNA]</scope>
    <source>
        <strain evidence="8 9">53C-WASEF</strain>
    </source>
</reference>
<keyword evidence="8" id="KW-0378">Hydrolase</keyword>
<dbReference type="EMBL" id="VMBG01000002">
    <property type="protein sequence ID" value="TSJ76693.1"/>
    <property type="molecule type" value="Genomic_DNA"/>
</dbReference>
<dbReference type="Pfam" id="PF00884">
    <property type="entry name" value="Sulfatase"/>
    <property type="match status" value="1"/>
</dbReference>
<keyword evidence="4 6" id="KW-1133">Transmembrane helix</keyword>
<evidence type="ECO:0000256" key="2">
    <source>
        <dbReference type="ARBA" id="ARBA00022475"/>
    </source>
</evidence>
<evidence type="ECO:0000313" key="8">
    <source>
        <dbReference type="EMBL" id="TSJ76693.1"/>
    </source>
</evidence>
<keyword evidence="3 6" id="KW-0812">Transmembrane</keyword>
<gene>
    <name evidence="8" type="ORF">FPL22_11240</name>
</gene>
<evidence type="ECO:0000256" key="6">
    <source>
        <dbReference type="SAM" id="Phobius"/>
    </source>
</evidence>
<dbReference type="InterPro" id="IPR000917">
    <property type="entry name" value="Sulfatase_N"/>
</dbReference>
<feature type="transmembrane region" description="Helical" evidence="6">
    <location>
        <begin position="91"/>
        <end position="115"/>
    </location>
</feature>
<dbReference type="InterPro" id="IPR017850">
    <property type="entry name" value="Alkaline_phosphatase_core_sf"/>
</dbReference>
<dbReference type="Proteomes" id="UP000315648">
    <property type="component" value="Unassembled WGS sequence"/>
</dbReference>
<dbReference type="PANTHER" id="PTHR47371:SF3">
    <property type="entry name" value="PHOSPHOGLYCEROL TRANSFERASE I"/>
    <property type="match status" value="1"/>
</dbReference>
<keyword evidence="2" id="KW-1003">Cell membrane</keyword>
<dbReference type="InterPro" id="IPR050448">
    <property type="entry name" value="OpgB/LTA_synthase_biosynth"/>
</dbReference>